<reference evidence="7 8" key="1">
    <citation type="submission" date="2019-06" db="EMBL/GenBank/DDBJ databases">
        <title>Desulfobotulus mexicanus sp. nov., a novel sulfate-reducing bacterium isolated from the sediment of an alkaline crater lake in Mexico.</title>
        <authorList>
            <person name="Hirschler-Rea A."/>
        </authorList>
    </citation>
    <scope>NUCLEOTIDE SEQUENCE [LARGE SCALE GENOMIC DNA]</scope>
    <source>
        <strain evidence="7 8">PAR22N</strain>
    </source>
</reference>
<dbReference type="HAMAP" id="MF_01371_B">
    <property type="entry name" value="Ribosomal_uL30_B"/>
    <property type="match status" value="1"/>
</dbReference>
<evidence type="ECO:0000256" key="3">
    <source>
        <dbReference type="ARBA" id="ARBA00022980"/>
    </source>
</evidence>
<evidence type="ECO:0000256" key="1">
    <source>
        <dbReference type="ARBA" id="ARBA00007594"/>
    </source>
</evidence>
<dbReference type="InterPro" id="IPR005996">
    <property type="entry name" value="Ribosomal_uL30_bac-type"/>
</dbReference>
<comment type="subunit">
    <text evidence="2">Part of the 50S ribosomal subunit.</text>
</comment>
<dbReference type="AlphaFoldDB" id="A0A5Q4VAH5"/>
<evidence type="ECO:0000256" key="4">
    <source>
        <dbReference type="ARBA" id="ARBA00023274"/>
    </source>
</evidence>
<feature type="domain" description="Large ribosomal subunit protein uL30-like ferredoxin-like fold" evidence="6">
    <location>
        <begin position="6"/>
        <end position="55"/>
    </location>
</feature>
<dbReference type="GO" id="GO:0003735">
    <property type="term" value="F:structural constituent of ribosome"/>
    <property type="evidence" value="ECO:0007669"/>
    <property type="project" value="InterPro"/>
</dbReference>
<dbReference type="Pfam" id="PF00327">
    <property type="entry name" value="Ribosomal_L30"/>
    <property type="match status" value="1"/>
</dbReference>
<dbReference type="NCBIfam" id="TIGR01308">
    <property type="entry name" value="rpmD_bact"/>
    <property type="match status" value="1"/>
</dbReference>
<evidence type="ECO:0000256" key="5">
    <source>
        <dbReference type="ARBA" id="ARBA00035492"/>
    </source>
</evidence>
<accession>A0A5Q4VAH5</accession>
<keyword evidence="8" id="KW-1185">Reference proteome</keyword>
<dbReference type="PANTHER" id="PTHR15892:SF2">
    <property type="entry name" value="LARGE RIBOSOMAL SUBUNIT PROTEIN UL30M"/>
    <property type="match status" value="1"/>
</dbReference>
<dbReference type="EMBL" id="VDMB01000008">
    <property type="protein sequence ID" value="TYT74754.1"/>
    <property type="molecule type" value="Genomic_DNA"/>
</dbReference>
<gene>
    <name evidence="7" type="primary">rpmD</name>
    <name evidence="7" type="ORF">FIM25_07820</name>
</gene>
<evidence type="ECO:0000313" key="7">
    <source>
        <dbReference type="EMBL" id="TYT74754.1"/>
    </source>
</evidence>
<evidence type="ECO:0000256" key="2">
    <source>
        <dbReference type="ARBA" id="ARBA00011838"/>
    </source>
</evidence>
<protein>
    <recommendedName>
        <fullName evidence="5">50S ribosomal protein L30</fullName>
    </recommendedName>
</protein>
<comment type="caution">
    <text evidence="7">The sequence shown here is derived from an EMBL/GenBank/DDBJ whole genome shotgun (WGS) entry which is preliminary data.</text>
</comment>
<evidence type="ECO:0000313" key="8">
    <source>
        <dbReference type="Proteomes" id="UP000321899"/>
    </source>
</evidence>
<dbReference type="Proteomes" id="UP000321899">
    <property type="component" value="Unassembled WGS sequence"/>
</dbReference>
<dbReference type="InterPro" id="IPR016082">
    <property type="entry name" value="Ribosomal_uL30_ferredoxin-like"/>
</dbReference>
<dbReference type="GO" id="GO:0022625">
    <property type="term" value="C:cytosolic large ribosomal subunit"/>
    <property type="evidence" value="ECO:0007669"/>
    <property type="project" value="TreeGrafter"/>
</dbReference>
<dbReference type="PANTHER" id="PTHR15892">
    <property type="entry name" value="MITOCHONDRIAL RIBOSOMAL PROTEIN L30"/>
    <property type="match status" value="1"/>
</dbReference>
<dbReference type="Gene3D" id="3.30.1390.20">
    <property type="entry name" value="Ribosomal protein L30, ferredoxin-like fold domain"/>
    <property type="match status" value="1"/>
</dbReference>
<sequence>MGTKLNIQLVRSMVGKPEKQRKVLRALGLTKMHKMVTLDANPAIQGMITKIAHMVKVEEV</sequence>
<organism evidence="7 8">
    <name type="scientific">Desulfobotulus mexicanus</name>
    <dbReference type="NCBI Taxonomy" id="2586642"/>
    <lineage>
        <taxon>Bacteria</taxon>
        <taxon>Pseudomonadati</taxon>
        <taxon>Thermodesulfobacteriota</taxon>
        <taxon>Desulfobacteria</taxon>
        <taxon>Desulfobacterales</taxon>
        <taxon>Desulfobacteraceae</taxon>
        <taxon>Desulfobotulus</taxon>
    </lineage>
</organism>
<dbReference type="PIRSF" id="PIRSF002211">
    <property type="entry name" value="Ribosomal_L30_bac-type"/>
    <property type="match status" value="1"/>
</dbReference>
<proteinExistence type="inferred from homology"/>
<keyword evidence="3 7" id="KW-0689">Ribosomal protein</keyword>
<dbReference type="RefSeq" id="WP_139448007.1">
    <property type="nucleotide sequence ID" value="NZ_VDMB01000008.1"/>
</dbReference>
<evidence type="ECO:0000259" key="6">
    <source>
        <dbReference type="Pfam" id="PF00327"/>
    </source>
</evidence>
<comment type="similarity">
    <text evidence="1">Belongs to the universal ribosomal protein uL30 family.</text>
</comment>
<name>A0A5Q4VAH5_9BACT</name>
<dbReference type="SUPFAM" id="SSF55129">
    <property type="entry name" value="Ribosomal protein L30p/L7e"/>
    <property type="match status" value="1"/>
</dbReference>
<dbReference type="InterPro" id="IPR036919">
    <property type="entry name" value="Ribo_uL30_ferredoxin-like_sf"/>
</dbReference>
<dbReference type="OrthoDB" id="9812790at2"/>
<dbReference type="GO" id="GO:0006412">
    <property type="term" value="P:translation"/>
    <property type="evidence" value="ECO:0007669"/>
    <property type="project" value="InterPro"/>
</dbReference>
<keyword evidence="4" id="KW-0687">Ribonucleoprotein</keyword>
<dbReference type="CDD" id="cd01658">
    <property type="entry name" value="Ribosomal_L30"/>
    <property type="match status" value="1"/>
</dbReference>